<gene>
    <name evidence="1" type="ORF">G647_04785</name>
</gene>
<evidence type="ECO:0000313" key="1">
    <source>
        <dbReference type="EMBL" id="ETI22989.1"/>
    </source>
</evidence>
<evidence type="ECO:0008006" key="3">
    <source>
        <dbReference type="Google" id="ProtNLM"/>
    </source>
</evidence>
<dbReference type="Gene3D" id="1.10.8.10">
    <property type="entry name" value="DNA helicase RuvA subunit, C-terminal domain"/>
    <property type="match status" value="1"/>
</dbReference>
<protein>
    <recommendedName>
        <fullName evidence="3">UBA domain-containing protein</fullName>
    </recommendedName>
</protein>
<dbReference type="Proteomes" id="UP000030678">
    <property type="component" value="Unassembled WGS sequence"/>
</dbReference>
<dbReference type="GeneID" id="19983278"/>
<dbReference type="HOGENOM" id="CLU_2483168_0_0_1"/>
<dbReference type="SUPFAM" id="SSF46934">
    <property type="entry name" value="UBA-like"/>
    <property type="match status" value="1"/>
</dbReference>
<accession>V9D7U6</accession>
<sequence length="87" mass="9301">MAQPTDDLISQVCAITALDEESAKVLLKKNNNDANNAINAWLENPERSIIPEPVSQSPAASGVEDWLSKGAYAGSLQSLAGSRQYPM</sequence>
<organism evidence="1 2">
    <name type="scientific">Cladophialophora carrionii CBS 160.54</name>
    <dbReference type="NCBI Taxonomy" id="1279043"/>
    <lineage>
        <taxon>Eukaryota</taxon>
        <taxon>Fungi</taxon>
        <taxon>Dikarya</taxon>
        <taxon>Ascomycota</taxon>
        <taxon>Pezizomycotina</taxon>
        <taxon>Eurotiomycetes</taxon>
        <taxon>Chaetothyriomycetidae</taxon>
        <taxon>Chaetothyriales</taxon>
        <taxon>Herpotrichiellaceae</taxon>
        <taxon>Cladophialophora</taxon>
    </lineage>
</organism>
<dbReference type="InterPro" id="IPR009060">
    <property type="entry name" value="UBA-like_sf"/>
</dbReference>
<reference evidence="1 2" key="1">
    <citation type="submission" date="2013-03" db="EMBL/GenBank/DDBJ databases">
        <title>The Genome Sequence of Cladophialophora carrionii CBS 160.54.</title>
        <authorList>
            <consortium name="The Broad Institute Genomics Platform"/>
            <person name="Cuomo C."/>
            <person name="de Hoog S."/>
            <person name="Gorbushina A."/>
            <person name="Walker B."/>
            <person name="Young S.K."/>
            <person name="Zeng Q."/>
            <person name="Gargeya S."/>
            <person name="Fitzgerald M."/>
            <person name="Haas B."/>
            <person name="Abouelleil A."/>
            <person name="Allen A.W."/>
            <person name="Alvarado L."/>
            <person name="Arachchi H.M."/>
            <person name="Berlin A.M."/>
            <person name="Chapman S.B."/>
            <person name="Gainer-Dewar J."/>
            <person name="Goldberg J."/>
            <person name="Griggs A."/>
            <person name="Gujja S."/>
            <person name="Hansen M."/>
            <person name="Howarth C."/>
            <person name="Imamovic A."/>
            <person name="Ireland A."/>
            <person name="Larimer J."/>
            <person name="McCowan C."/>
            <person name="Murphy C."/>
            <person name="Pearson M."/>
            <person name="Poon T.W."/>
            <person name="Priest M."/>
            <person name="Roberts A."/>
            <person name="Saif S."/>
            <person name="Shea T."/>
            <person name="Sisk P."/>
            <person name="Sykes S."/>
            <person name="Wortman J."/>
            <person name="Nusbaum C."/>
            <person name="Birren B."/>
        </authorList>
    </citation>
    <scope>NUCLEOTIDE SEQUENCE [LARGE SCALE GENOMIC DNA]</scope>
    <source>
        <strain evidence="1 2">CBS 160.54</strain>
    </source>
</reference>
<dbReference type="RefSeq" id="XP_008727344.1">
    <property type="nucleotide sequence ID" value="XM_008729122.1"/>
</dbReference>
<proteinExistence type="predicted"/>
<dbReference type="EMBL" id="KB822705">
    <property type="protein sequence ID" value="ETI22989.1"/>
    <property type="molecule type" value="Genomic_DNA"/>
</dbReference>
<dbReference type="Pfam" id="PF14555">
    <property type="entry name" value="UBA_4"/>
    <property type="match status" value="1"/>
</dbReference>
<dbReference type="VEuPathDB" id="FungiDB:G647_04785"/>
<name>V9D7U6_9EURO</name>
<dbReference type="AlphaFoldDB" id="V9D7U6"/>
<evidence type="ECO:0000313" key="2">
    <source>
        <dbReference type="Proteomes" id="UP000030678"/>
    </source>
</evidence>